<dbReference type="PANTHER" id="PTHR23517:SF2">
    <property type="entry name" value="MULTIDRUG RESISTANCE PROTEIN MDTH"/>
    <property type="match status" value="1"/>
</dbReference>
<dbReference type="AlphaFoldDB" id="A0A430FV99"/>
<dbReference type="PANTHER" id="PTHR23517">
    <property type="entry name" value="RESISTANCE PROTEIN MDTM, PUTATIVE-RELATED-RELATED"/>
    <property type="match status" value="1"/>
</dbReference>
<feature type="transmembrane region" description="Helical" evidence="7">
    <location>
        <begin position="79"/>
        <end position="97"/>
    </location>
</feature>
<feature type="transmembrane region" description="Helical" evidence="7">
    <location>
        <begin position="377"/>
        <end position="398"/>
    </location>
</feature>
<dbReference type="PROSITE" id="PS50850">
    <property type="entry name" value="MFS"/>
    <property type="match status" value="1"/>
</dbReference>
<dbReference type="GO" id="GO:0022857">
    <property type="term" value="F:transmembrane transporter activity"/>
    <property type="evidence" value="ECO:0007669"/>
    <property type="project" value="InterPro"/>
</dbReference>
<dbReference type="InterPro" id="IPR050171">
    <property type="entry name" value="MFS_Transporters"/>
</dbReference>
<feature type="transmembrane region" description="Helical" evidence="7">
    <location>
        <begin position="346"/>
        <end position="365"/>
    </location>
</feature>
<evidence type="ECO:0000256" key="7">
    <source>
        <dbReference type="SAM" id="Phobius"/>
    </source>
</evidence>
<dbReference type="RefSeq" id="WP_125967989.1">
    <property type="nucleotide sequence ID" value="NZ_QXGK01000005.1"/>
</dbReference>
<name>A0A430FV99_9BIFI</name>
<evidence type="ECO:0000256" key="6">
    <source>
        <dbReference type="ARBA" id="ARBA00023136"/>
    </source>
</evidence>
<dbReference type="GO" id="GO:0005886">
    <property type="term" value="C:plasma membrane"/>
    <property type="evidence" value="ECO:0007669"/>
    <property type="project" value="UniProtKB-SubCell"/>
</dbReference>
<feature type="transmembrane region" description="Helical" evidence="7">
    <location>
        <begin position="46"/>
        <end position="67"/>
    </location>
</feature>
<dbReference type="SUPFAM" id="SSF103473">
    <property type="entry name" value="MFS general substrate transporter"/>
    <property type="match status" value="1"/>
</dbReference>
<dbReference type="InterPro" id="IPR011701">
    <property type="entry name" value="MFS"/>
</dbReference>
<evidence type="ECO:0000256" key="5">
    <source>
        <dbReference type="ARBA" id="ARBA00022989"/>
    </source>
</evidence>
<proteinExistence type="predicted"/>
<gene>
    <name evidence="9" type="ORF">D2E24_0715</name>
</gene>
<keyword evidence="10" id="KW-1185">Reference proteome</keyword>
<sequence length="440" mass="46785">MRKERRIFGLPVLYWGLWLAILFLWMGRFVISFMSMYLVSDMHVDAGTAGTVVSMFGFGGIFGCLFGGALSDRFGRQSMIIIGESGAAVMLVLLSFIDDPTVMGAALLIYGAIASVPTPAIAAYIADVVPLRDQKRAYTLQTWAVNFGYATGPIIANHLVKVSYSLMFYAEAAILIGVTVMLVCFFRAMRRAAAVVVSAATCASTDASSPDVAIIAADATVDAAAQPAGATGGKPVSMIANYRRALTDWPLMSMVLLMFGYTIAYFQSTSGLPIAMTQLGMGTDEYSHLLTINGGIMCLLQIPAIALFNRMSNTRVLVLGMLVTAVGYACQIHSGVFLAFAFSTVMWSLGELGTFPIAATTVANLAPADCRGTYQGVYNLVWSLSQGVAPLVGGWIIAGWGAQTLWTACTAMFILVAIGLYVTKGARERAVARNLAAAMA</sequence>
<keyword evidence="5 7" id="KW-1133">Transmembrane helix</keyword>
<dbReference type="OrthoDB" id="9810492at2"/>
<feature type="transmembrane region" description="Helical" evidence="7">
    <location>
        <begin position="286"/>
        <end position="309"/>
    </location>
</feature>
<feature type="transmembrane region" description="Helical" evidence="7">
    <location>
        <begin position="166"/>
        <end position="186"/>
    </location>
</feature>
<accession>A0A430FV99</accession>
<evidence type="ECO:0000256" key="4">
    <source>
        <dbReference type="ARBA" id="ARBA00022692"/>
    </source>
</evidence>
<keyword evidence="3" id="KW-1003">Cell membrane</keyword>
<evidence type="ECO:0000259" key="8">
    <source>
        <dbReference type="PROSITE" id="PS50850"/>
    </source>
</evidence>
<keyword evidence="6 7" id="KW-0472">Membrane</keyword>
<dbReference type="CDD" id="cd17329">
    <property type="entry name" value="MFS_MdtH_MDR_like"/>
    <property type="match status" value="1"/>
</dbReference>
<evidence type="ECO:0000256" key="3">
    <source>
        <dbReference type="ARBA" id="ARBA00022475"/>
    </source>
</evidence>
<evidence type="ECO:0000313" key="10">
    <source>
        <dbReference type="Proteomes" id="UP000287470"/>
    </source>
</evidence>
<keyword evidence="4 7" id="KW-0812">Transmembrane</keyword>
<keyword evidence="2" id="KW-0813">Transport</keyword>
<dbReference type="InterPro" id="IPR020846">
    <property type="entry name" value="MFS_dom"/>
</dbReference>
<feature type="transmembrane region" description="Helical" evidence="7">
    <location>
        <begin position="103"/>
        <end position="126"/>
    </location>
</feature>
<comment type="subcellular location">
    <subcellularLocation>
        <location evidence="1">Cell membrane</location>
        <topology evidence="1">Multi-pass membrane protein</topology>
    </subcellularLocation>
</comment>
<organism evidence="9 10">
    <name type="scientific">Bifidobacterium samirii</name>
    <dbReference type="NCBI Taxonomy" id="2306974"/>
    <lineage>
        <taxon>Bacteria</taxon>
        <taxon>Bacillati</taxon>
        <taxon>Actinomycetota</taxon>
        <taxon>Actinomycetes</taxon>
        <taxon>Bifidobacteriales</taxon>
        <taxon>Bifidobacteriaceae</taxon>
        <taxon>Bifidobacterium</taxon>
    </lineage>
</organism>
<dbReference type="InterPro" id="IPR036259">
    <property type="entry name" value="MFS_trans_sf"/>
</dbReference>
<feature type="transmembrane region" description="Helical" evidence="7">
    <location>
        <begin position="246"/>
        <end position="266"/>
    </location>
</feature>
<evidence type="ECO:0000313" key="9">
    <source>
        <dbReference type="EMBL" id="RSX57417.1"/>
    </source>
</evidence>
<feature type="transmembrane region" description="Helical" evidence="7">
    <location>
        <begin position="12"/>
        <end position="34"/>
    </location>
</feature>
<feature type="transmembrane region" description="Helical" evidence="7">
    <location>
        <begin position="316"/>
        <end position="340"/>
    </location>
</feature>
<feature type="transmembrane region" description="Helical" evidence="7">
    <location>
        <begin position="404"/>
        <end position="423"/>
    </location>
</feature>
<dbReference type="Pfam" id="PF07690">
    <property type="entry name" value="MFS_1"/>
    <property type="match status" value="1"/>
</dbReference>
<evidence type="ECO:0000256" key="2">
    <source>
        <dbReference type="ARBA" id="ARBA00022448"/>
    </source>
</evidence>
<protein>
    <submittedName>
        <fullName evidence="9">Permease</fullName>
    </submittedName>
</protein>
<dbReference type="Gene3D" id="1.20.1250.20">
    <property type="entry name" value="MFS general substrate transporter like domains"/>
    <property type="match status" value="1"/>
</dbReference>
<reference evidence="9 10" key="1">
    <citation type="submission" date="2018-09" db="EMBL/GenBank/DDBJ databases">
        <title>Characterization of the phylogenetic diversity of five novel species belonging to the genus Bifidobacterium.</title>
        <authorList>
            <person name="Lugli G.A."/>
            <person name="Duranti S."/>
            <person name="Milani C."/>
        </authorList>
    </citation>
    <scope>NUCLEOTIDE SEQUENCE [LARGE SCALE GENOMIC DNA]</scope>
    <source>
        <strain evidence="9 10">2033B</strain>
    </source>
</reference>
<dbReference type="EMBL" id="QXGK01000005">
    <property type="protein sequence ID" value="RSX57417.1"/>
    <property type="molecule type" value="Genomic_DNA"/>
</dbReference>
<dbReference type="Proteomes" id="UP000287470">
    <property type="component" value="Unassembled WGS sequence"/>
</dbReference>
<feature type="transmembrane region" description="Helical" evidence="7">
    <location>
        <begin position="138"/>
        <end position="160"/>
    </location>
</feature>
<feature type="domain" description="Major facilitator superfamily (MFS) profile" evidence="8">
    <location>
        <begin position="13"/>
        <end position="427"/>
    </location>
</feature>
<comment type="caution">
    <text evidence="9">The sequence shown here is derived from an EMBL/GenBank/DDBJ whole genome shotgun (WGS) entry which is preliminary data.</text>
</comment>
<evidence type="ECO:0000256" key="1">
    <source>
        <dbReference type="ARBA" id="ARBA00004651"/>
    </source>
</evidence>